<evidence type="ECO:0000313" key="2">
    <source>
        <dbReference type="Proteomes" id="UP000198310"/>
    </source>
</evidence>
<gene>
    <name evidence="1" type="ORF">SAMN06269173_103520</name>
</gene>
<sequence length="44" mass="4701">MNGRISKLSITPDKGVTLSADYCSSGIGLERKQKRLACYSKPGA</sequence>
<dbReference type="Proteomes" id="UP000198310">
    <property type="component" value="Unassembled WGS sequence"/>
</dbReference>
<dbReference type="AlphaFoldDB" id="A0A238X6R2"/>
<accession>A0A238X6R2</accession>
<protein>
    <submittedName>
        <fullName evidence="1">Uncharacterized protein</fullName>
    </submittedName>
</protein>
<keyword evidence="2" id="KW-1185">Reference proteome</keyword>
<evidence type="ECO:0000313" key="1">
    <source>
        <dbReference type="EMBL" id="SNR54268.1"/>
    </source>
</evidence>
<name>A0A238X6R2_9BACT</name>
<dbReference type="EMBL" id="FZNS01000003">
    <property type="protein sequence ID" value="SNR54268.1"/>
    <property type="molecule type" value="Genomic_DNA"/>
</dbReference>
<reference evidence="2" key="1">
    <citation type="submission" date="2017-06" db="EMBL/GenBank/DDBJ databases">
        <authorList>
            <person name="Varghese N."/>
            <person name="Submissions S."/>
        </authorList>
    </citation>
    <scope>NUCLEOTIDE SEQUENCE [LARGE SCALE GENOMIC DNA]</scope>
    <source>
        <strain evidence="2">DSM 28041</strain>
    </source>
</reference>
<organism evidence="1 2">
    <name type="scientific">Hymenobacter mucosus</name>
    <dbReference type="NCBI Taxonomy" id="1411120"/>
    <lineage>
        <taxon>Bacteria</taxon>
        <taxon>Pseudomonadati</taxon>
        <taxon>Bacteroidota</taxon>
        <taxon>Cytophagia</taxon>
        <taxon>Cytophagales</taxon>
        <taxon>Hymenobacteraceae</taxon>
        <taxon>Hymenobacter</taxon>
    </lineage>
</organism>
<proteinExistence type="predicted"/>